<dbReference type="PANTHER" id="PTHR36845:SF1">
    <property type="entry name" value="HYDROLASE, PUTATIVE (AFU_ORTHOLOGUE AFUA_7G05090)-RELATED"/>
    <property type="match status" value="1"/>
</dbReference>
<evidence type="ECO:0000256" key="1">
    <source>
        <dbReference type="ARBA" id="ARBA00022801"/>
    </source>
</evidence>
<protein>
    <submittedName>
        <fullName evidence="3">Unsaturated chondroitin disaccharide hydrolase</fullName>
        <ecNumber evidence="3">3.2.1.180</ecNumber>
    </submittedName>
</protein>
<gene>
    <name evidence="3" type="ORF">PAECIP111891_00007</name>
</gene>
<dbReference type="InterPro" id="IPR012341">
    <property type="entry name" value="6hp_glycosidase-like_sf"/>
</dbReference>
<dbReference type="InterPro" id="IPR008928">
    <property type="entry name" value="6-hairpin_glycosidase_sf"/>
</dbReference>
<sequence>MGELMNAVKWQNAQKLEEILPEVWKELRVKVDRMIEQIGDKSPHVAKEDGVYDDMRVDWWTSGFWPGILWIMHEMTGKEHYKEAAWEWDGKFEQKSIIDNNFHHDVGFQYLPTAVIKHKLTGDKDGLRRGLQAANFLAGRFNIAGNFIRAWNQEKLGWSIVDSTMNLSILFWAAEMTGDPRFEHIGRAQADTVVQKFIREDGSVNHILSFDPKTGELIESLGGQGAGPQSAWSRGAAWALHGLVNVYRFTEDTQYLKAAQRVANYFLACLPEDYVAHWDFRADASLDNEPRDTSAASCAASGLIDLAAFLPPIEGAMYLRAAERMLLSLTVNYGTWDKPENQAILLEGTGNKPANSNVNVSLIYGDYYYVEALAKLQGWKQRIF</sequence>
<dbReference type="GO" id="GO:0102212">
    <property type="term" value="F:unsaturated chondroitin disaccharide hydrolase activity"/>
    <property type="evidence" value="ECO:0007669"/>
    <property type="project" value="UniProtKB-EC"/>
</dbReference>
<dbReference type="EC" id="3.2.1.180" evidence="3"/>
<evidence type="ECO:0000313" key="4">
    <source>
        <dbReference type="Proteomes" id="UP000838821"/>
    </source>
</evidence>
<evidence type="ECO:0000313" key="3">
    <source>
        <dbReference type="EMBL" id="CAH1191453.1"/>
    </source>
</evidence>
<dbReference type="Proteomes" id="UP000838821">
    <property type="component" value="Unassembled WGS sequence"/>
</dbReference>
<dbReference type="PANTHER" id="PTHR36845">
    <property type="entry name" value="HYDROLASE, PUTATIVE (AFU_ORTHOLOGUE AFUA_7G05090)-RELATED"/>
    <property type="match status" value="1"/>
</dbReference>
<dbReference type="Pfam" id="PF07470">
    <property type="entry name" value="Glyco_hydro_88"/>
    <property type="match status" value="1"/>
</dbReference>
<keyword evidence="4" id="KW-1185">Reference proteome</keyword>
<comment type="caution">
    <text evidence="3">The sequence shown here is derived from an EMBL/GenBank/DDBJ whole genome shotgun (WGS) entry which is preliminary data.</text>
</comment>
<organism evidence="3 4">
    <name type="scientific">Paenibacillus allorhizoplanae</name>
    <dbReference type="NCBI Taxonomy" id="2905648"/>
    <lineage>
        <taxon>Bacteria</taxon>
        <taxon>Bacillati</taxon>
        <taxon>Bacillota</taxon>
        <taxon>Bacilli</taxon>
        <taxon>Bacillales</taxon>
        <taxon>Paenibacillaceae</taxon>
        <taxon>Paenibacillus</taxon>
    </lineage>
</organism>
<accession>A0ABN8FS83</accession>
<comment type="similarity">
    <text evidence="2">Belongs to the glycosyl hydrolase 88 family.</text>
</comment>
<dbReference type="InterPro" id="IPR052369">
    <property type="entry name" value="UG_Glycosaminoglycan_Hydrolase"/>
</dbReference>
<dbReference type="EMBL" id="CAKMMW010000001">
    <property type="protein sequence ID" value="CAH1191453.1"/>
    <property type="molecule type" value="Genomic_DNA"/>
</dbReference>
<dbReference type="SUPFAM" id="SSF48208">
    <property type="entry name" value="Six-hairpin glycosidases"/>
    <property type="match status" value="1"/>
</dbReference>
<keyword evidence="1 3" id="KW-0378">Hydrolase</keyword>
<dbReference type="Gene3D" id="1.50.10.10">
    <property type="match status" value="1"/>
</dbReference>
<name>A0ABN8FS83_9BACL</name>
<dbReference type="InterPro" id="IPR010905">
    <property type="entry name" value="Glyco_hydro_88"/>
</dbReference>
<keyword evidence="3" id="KW-0326">Glycosidase</keyword>
<evidence type="ECO:0000256" key="2">
    <source>
        <dbReference type="ARBA" id="ARBA00038358"/>
    </source>
</evidence>
<reference evidence="3" key="1">
    <citation type="submission" date="2022-01" db="EMBL/GenBank/DDBJ databases">
        <authorList>
            <person name="Criscuolo A."/>
        </authorList>
    </citation>
    <scope>NUCLEOTIDE SEQUENCE</scope>
    <source>
        <strain evidence="3">CIP111891</strain>
    </source>
</reference>
<proteinExistence type="inferred from homology"/>